<keyword evidence="4" id="KW-1185">Reference proteome</keyword>
<comment type="caution">
    <text evidence="3">The sequence shown here is derived from an EMBL/GenBank/DDBJ whole genome shotgun (WGS) entry which is preliminary data.</text>
</comment>
<proteinExistence type="predicted"/>
<keyword evidence="2" id="KW-0472">Membrane</keyword>
<feature type="region of interest" description="Disordered" evidence="1">
    <location>
        <begin position="18"/>
        <end position="149"/>
    </location>
</feature>
<feature type="region of interest" description="Disordered" evidence="1">
    <location>
        <begin position="322"/>
        <end position="399"/>
    </location>
</feature>
<reference evidence="4" key="2">
    <citation type="journal article" date="2021" name="Sci. Data">
        <title>Chromosome-scale genome sequencing, assembly and annotation of six genomes from subfamily Leishmaniinae.</title>
        <authorList>
            <person name="Almutairi H."/>
            <person name="Urbaniak M.D."/>
            <person name="Bates M.D."/>
            <person name="Jariyapan N."/>
            <person name="Kwakye-Nuako G."/>
            <person name="Thomaz Soccol V."/>
            <person name="Al-Salem W.S."/>
            <person name="Dillon R.J."/>
            <person name="Bates P.A."/>
            <person name="Gatherer D."/>
        </authorList>
    </citation>
    <scope>NUCLEOTIDE SEQUENCE [LARGE SCALE GENOMIC DNA]</scope>
</reference>
<feature type="compositionally biased region" description="Polar residues" evidence="1">
    <location>
        <begin position="359"/>
        <end position="374"/>
    </location>
</feature>
<feature type="compositionally biased region" description="Polar residues" evidence="1">
    <location>
        <begin position="322"/>
        <end position="332"/>
    </location>
</feature>
<organism evidence="3 4">
    <name type="scientific">Leishmania martiniquensis</name>
    <dbReference type="NCBI Taxonomy" id="1580590"/>
    <lineage>
        <taxon>Eukaryota</taxon>
        <taxon>Discoba</taxon>
        <taxon>Euglenozoa</taxon>
        <taxon>Kinetoplastea</taxon>
        <taxon>Metakinetoplastina</taxon>
        <taxon>Trypanosomatida</taxon>
        <taxon>Trypanosomatidae</taxon>
        <taxon>Leishmaniinae</taxon>
        <taxon>Leishmania</taxon>
    </lineage>
</organism>
<feature type="compositionally biased region" description="Polar residues" evidence="1">
    <location>
        <begin position="52"/>
        <end position="65"/>
    </location>
</feature>
<gene>
    <name evidence="3" type="ORF">LSCM1_02793</name>
</gene>
<reference evidence="4" key="1">
    <citation type="journal article" date="2021" name="Microbiol. Resour. Announc.">
        <title>LGAAP: Leishmaniinae Genome Assembly and Annotation Pipeline.</title>
        <authorList>
            <person name="Almutairi H."/>
            <person name="Urbaniak M.D."/>
            <person name="Bates M.D."/>
            <person name="Jariyapan N."/>
            <person name="Kwakye-Nuako G."/>
            <person name="Thomaz-Soccol V."/>
            <person name="Al-Salem W.S."/>
            <person name="Dillon R.J."/>
            <person name="Bates P.A."/>
            <person name="Gatherer D."/>
        </authorList>
    </citation>
    <scope>NUCLEOTIDE SEQUENCE [LARGE SCALE GENOMIC DNA]</scope>
</reference>
<keyword evidence="2" id="KW-0812">Transmembrane</keyword>
<accession>A0A836KKZ6</accession>
<name>A0A836KKZ6_9TRYP</name>
<feature type="compositionally biased region" description="Low complexity" evidence="1">
    <location>
        <begin position="84"/>
        <end position="117"/>
    </location>
</feature>
<dbReference type="KEGG" id="lmat:92512878"/>
<dbReference type="GeneID" id="92512878"/>
<sequence length="399" mass="41273">MRELAEQEGFVLQRVVKRGSGSGCNGAEPVAKDAVLDSTDAQTGSDRKAGITATSAHSKQSFSSHKTVEKPSIEPETAFSATTSGVGAVARGASSDSGAGRASRDSAAASSGANNDSFTAHSSSNTEREDPADSMKAKTTAPSREVTTTLTTITASPIVQRPEDGGLSGSATVWIFLIVFIVALAMYGGRLCPRGCPFFGHNRGGPDGRARSSMEPQQHPLYSRLPGRDNRNRVVEPAYATAGDPFGGHKLGYLPPPTRGSVGNHSLFVEMENKPIKAMRSPGVCFGGGKTDPSSPAVTDNAVEMSDFFGDSGSSTSLVAMQASQPSTSSVKSLRKNKLTHAPAPPMSSLAFGTAVSPLGSNTGSVHNRSTACPQSIDAASGRASQATGAPRPESAWKW</sequence>
<evidence type="ECO:0000256" key="1">
    <source>
        <dbReference type="SAM" id="MobiDB-lite"/>
    </source>
</evidence>
<feature type="region of interest" description="Disordered" evidence="1">
    <location>
        <begin position="206"/>
        <end position="229"/>
    </location>
</feature>
<feature type="compositionally biased region" description="Basic and acidic residues" evidence="1">
    <location>
        <begin position="126"/>
        <end position="136"/>
    </location>
</feature>
<evidence type="ECO:0000313" key="3">
    <source>
        <dbReference type="EMBL" id="KAG5469568.1"/>
    </source>
</evidence>
<dbReference type="AlphaFoldDB" id="A0A836KKZ6"/>
<dbReference type="RefSeq" id="XP_067175741.1">
    <property type="nucleotide sequence ID" value="XM_067320366.1"/>
</dbReference>
<evidence type="ECO:0000313" key="4">
    <source>
        <dbReference type="Proteomes" id="UP000673552"/>
    </source>
</evidence>
<dbReference type="OrthoDB" id="267914at2759"/>
<keyword evidence="2" id="KW-1133">Transmembrane helix</keyword>
<feature type="transmembrane region" description="Helical" evidence="2">
    <location>
        <begin position="171"/>
        <end position="189"/>
    </location>
</feature>
<dbReference type="EMBL" id="JAFEUZ010000033">
    <property type="protein sequence ID" value="KAG5469568.1"/>
    <property type="molecule type" value="Genomic_DNA"/>
</dbReference>
<evidence type="ECO:0000256" key="2">
    <source>
        <dbReference type="SAM" id="Phobius"/>
    </source>
</evidence>
<dbReference type="Proteomes" id="UP000673552">
    <property type="component" value="Unassembled WGS sequence"/>
</dbReference>
<protein>
    <submittedName>
        <fullName evidence="3">Uncharacterized protein</fullName>
    </submittedName>
</protein>